<keyword evidence="2" id="KW-0812">Transmembrane</keyword>
<dbReference type="OrthoDB" id="3612087at2"/>
<keyword evidence="2" id="KW-1133">Transmembrane helix</keyword>
<evidence type="ECO:0000256" key="1">
    <source>
        <dbReference type="SAM" id="MobiDB-lite"/>
    </source>
</evidence>
<evidence type="ECO:0000313" key="4">
    <source>
        <dbReference type="Proteomes" id="UP000331127"/>
    </source>
</evidence>
<evidence type="ECO:0008006" key="5">
    <source>
        <dbReference type="Google" id="ProtNLM"/>
    </source>
</evidence>
<keyword evidence="2" id="KW-0472">Membrane</keyword>
<dbReference type="Proteomes" id="UP000331127">
    <property type="component" value="Unassembled WGS sequence"/>
</dbReference>
<keyword evidence="4" id="KW-1185">Reference proteome</keyword>
<protein>
    <recommendedName>
        <fullName evidence="5">CU044_5270 family protein</fullName>
    </recommendedName>
</protein>
<organism evidence="3 4">
    <name type="scientific">Acrocarpospora macrocephala</name>
    <dbReference type="NCBI Taxonomy" id="150177"/>
    <lineage>
        <taxon>Bacteria</taxon>
        <taxon>Bacillati</taxon>
        <taxon>Actinomycetota</taxon>
        <taxon>Actinomycetes</taxon>
        <taxon>Streptosporangiales</taxon>
        <taxon>Streptosporangiaceae</taxon>
        <taxon>Acrocarpospora</taxon>
    </lineage>
</organism>
<feature type="compositionally biased region" description="Pro residues" evidence="1">
    <location>
        <begin position="361"/>
        <end position="370"/>
    </location>
</feature>
<dbReference type="RefSeq" id="WP_155360579.1">
    <property type="nucleotide sequence ID" value="NZ_BAAAHL010000029.1"/>
</dbReference>
<proteinExistence type="predicted"/>
<comment type="caution">
    <text evidence="3">The sequence shown here is derived from an EMBL/GenBank/DDBJ whole genome shotgun (WGS) entry which is preliminary data.</text>
</comment>
<gene>
    <name evidence="3" type="ORF">Amac_090570</name>
</gene>
<dbReference type="InterPro" id="IPR047789">
    <property type="entry name" value="CU044_5270-like"/>
</dbReference>
<feature type="region of interest" description="Disordered" evidence="1">
    <location>
        <begin position="328"/>
        <end position="370"/>
    </location>
</feature>
<dbReference type="AlphaFoldDB" id="A0A5M3X354"/>
<evidence type="ECO:0000313" key="3">
    <source>
        <dbReference type="EMBL" id="GES15460.1"/>
    </source>
</evidence>
<reference evidence="3 4" key="1">
    <citation type="submission" date="2019-10" db="EMBL/GenBank/DDBJ databases">
        <title>Whole genome shotgun sequence of Acrocarpospora macrocephala NBRC 16266.</title>
        <authorList>
            <person name="Ichikawa N."/>
            <person name="Kimura A."/>
            <person name="Kitahashi Y."/>
            <person name="Komaki H."/>
            <person name="Oguchi A."/>
        </authorList>
    </citation>
    <scope>NUCLEOTIDE SEQUENCE [LARGE SCALE GENOMIC DNA]</scope>
    <source>
        <strain evidence="3 4">NBRC 16266</strain>
    </source>
</reference>
<dbReference type="EMBL" id="BLAE01000076">
    <property type="protein sequence ID" value="GES15460.1"/>
    <property type="molecule type" value="Genomic_DNA"/>
</dbReference>
<name>A0A5M3X354_9ACTN</name>
<sequence>MNDEIELVAEIRPDVDPYAPEARTAARARLRVTRRKPYRLVLAGALAVGVAATAVAVMDGPAREAVPVALATPEMAKMSAEELLGRAAGQAAGDDLRPRADQYIEVSSQVMYSATAVSSGGTSRYLYRNNRTIWQSADGSRAGVLQSERLEPKAYPGWPVPDYAWDNIGEVSLMKLTHCDTVAPLWARYDYFSLSTWPDDVAGMRALLYDEGRNGSGPDQAAWTAVGDILRENYVPPAQRAALFKAAATIPGVTVTENAQDAAGRHGLGAGREFRGIRQEIIFDATTYELLGERQVVVDADQAQAPVGSLLGSTAQLEVKITDTVPAVADDPGAVCPEPAPSPDPANGSSPSPAAEISPYGTPPKPSGTS</sequence>
<evidence type="ECO:0000256" key="2">
    <source>
        <dbReference type="SAM" id="Phobius"/>
    </source>
</evidence>
<feature type="transmembrane region" description="Helical" evidence="2">
    <location>
        <begin position="37"/>
        <end position="58"/>
    </location>
</feature>
<accession>A0A5M3X354</accession>
<dbReference type="NCBIfam" id="NF038083">
    <property type="entry name" value="CU044_5270_fam"/>
    <property type="match status" value="1"/>
</dbReference>